<dbReference type="AlphaFoldDB" id="A0AA41X440"/>
<feature type="transmembrane region" description="Helical" evidence="1">
    <location>
        <begin position="887"/>
        <end position="905"/>
    </location>
</feature>
<keyword evidence="1" id="KW-0472">Membrane</keyword>
<dbReference type="Gene3D" id="3.30.70.1430">
    <property type="entry name" value="Multidrug efflux transporter AcrB pore domain"/>
    <property type="match status" value="2"/>
</dbReference>
<dbReference type="Gene3D" id="1.20.1640.10">
    <property type="entry name" value="Multidrug efflux transporter AcrB transmembrane domain"/>
    <property type="match status" value="2"/>
</dbReference>
<feature type="transmembrane region" description="Helical" evidence="1">
    <location>
        <begin position="984"/>
        <end position="1003"/>
    </location>
</feature>
<keyword evidence="1" id="KW-1133">Transmembrane helix</keyword>
<evidence type="ECO:0000256" key="1">
    <source>
        <dbReference type="SAM" id="Phobius"/>
    </source>
</evidence>
<dbReference type="GO" id="GO:0005886">
    <property type="term" value="C:plasma membrane"/>
    <property type="evidence" value="ECO:0007669"/>
    <property type="project" value="TreeGrafter"/>
</dbReference>
<proteinExistence type="predicted"/>
<accession>A0AA41X440</accession>
<dbReference type="PANTHER" id="PTHR32063">
    <property type="match status" value="1"/>
</dbReference>
<comment type="caution">
    <text evidence="2">The sequence shown here is derived from an EMBL/GenBank/DDBJ whole genome shotgun (WGS) entry which is preliminary data.</text>
</comment>
<dbReference type="RefSeq" id="WP_254101769.1">
    <property type="nucleotide sequence ID" value="NZ_JANATA010000021.1"/>
</dbReference>
<dbReference type="InterPro" id="IPR027463">
    <property type="entry name" value="AcrB_DN_DC_subdom"/>
</dbReference>
<dbReference type="EMBL" id="JANATA010000021">
    <property type="protein sequence ID" value="MCP3429437.1"/>
    <property type="molecule type" value="Genomic_DNA"/>
</dbReference>
<name>A0AA41X440_9ALTE</name>
<gene>
    <name evidence="2" type="ORF">NLF92_10820</name>
</gene>
<dbReference type="InterPro" id="IPR001036">
    <property type="entry name" value="Acrflvin-R"/>
</dbReference>
<dbReference type="SUPFAM" id="SSF82866">
    <property type="entry name" value="Multidrug efflux transporter AcrB transmembrane domain"/>
    <property type="match status" value="2"/>
</dbReference>
<dbReference type="PRINTS" id="PR00702">
    <property type="entry name" value="ACRIFLAVINRP"/>
</dbReference>
<dbReference type="PANTHER" id="PTHR32063:SF33">
    <property type="entry name" value="RND SUPERFAMILY EFFLUX PUMP PERMEASE COMPONENT"/>
    <property type="match status" value="1"/>
</dbReference>
<protein>
    <submittedName>
        <fullName evidence="2">Efflux RND transporter permease subunit</fullName>
    </submittedName>
</protein>
<dbReference type="SUPFAM" id="SSF82693">
    <property type="entry name" value="Multidrug efflux transporter AcrB pore domain, PN1, PN2, PC1 and PC2 subdomains"/>
    <property type="match status" value="2"/>
</dbReference>
<evidence type="ECO:0000313" key="2">
    <source>
        <dbReference type="EMBL" id="MCP3429437.1"/>
    </source>
</evidence>
<dbReference type="Gene3D" id="3.30.70.1440">
    <property type="entry name" value="Multidrug efflux transporter AcrB pore domain"/>
    <property type="match status" value="1"/>
</dbReference>
<dbReference type="Gene3D" id="3.30.70.1320">
    <property type="entry name" value="Multidrug efflux transporter AcrB pore domain like"/>
    <property type="match status" value="1"/>
</dbReference>
<organism evidence="2 3">
    <name type="scientific">Opacimonas viscosa</name>
    <dbReference type="NCBI Taxonomy" id="2961944"/>
    <lineage>
        <taxon>Bacteria</taxon>
        <taxon>Pseudomonadati</taxon>
        <taxon>Pseudomonadota</taxon>
        <taxon>Gammaproteobacteria</taxon>
        <taxon>Alteromonadales</taxon>
        <taxon>Alteromonadaceae</taxon>
        <taxon>Opacimonas</taxon>
    </lineage>
</organism>
<feature type="transmembrane region" description="Helical" evidence="1">
    <location>
        <begin position="43"/>
        <end position="63"/>
    </location>
</feature>
<feature type="transmembrane region" description="Helical" evidence="1">
    <location>
        <begin position="938"/>
        <end position="963"/>
    </location>
</feature>
<dbReference type="Proteomes" id="UP001165413">
    <property type="component" value="Unassembled WGS sequence"/>
</dbReference>
<keyword evidence="1" id="KW-0812">Transmembrane</keyword>
<keyword evidence="3" id="KW-1185">Reference proteome</keyword>
<feature type="transmembrane region" description="Helical" evidence="1">
    <location>
        <begin position="1015"/>
        <end position="1041"/>
    </location>
</feature>
<dbReference type="GO" id="GO:0042910">
    <property type="term" value="F:xenobiotic transmembrane transporter activity"/>
    <property type="evidence" value="ECO:0007669"/>
    <property type="project" value="TreeGrafter"/>
</dbReference>
<feature type="transmembrane region" description="Helical" evidence="1">
    <location>
        <begin position="912"/>
        <end position="932"/>
    </location>
</feature>
<feature type="transmembrane region" description="Helical" evidence="1">
    <location>
        <begin position="456"/>
        <end position="476"/>
    </location>
</feature>
<feature type="transmembrane region" description="Helical" evidence="1">
    <location>
        <begin position="411"/>
        <end position="436"/>
    </location>
</feature>
<evidence type="ECO:0000313" key="3">
    <source>
        <dbReference type="Proteomes" id="UP001165413"/>
    </source>
</evidence>
<reference evidence="2" key="1">
    <citation type="submission" date="2022-07" db="EMBL/GenBank/DDBJ databases">
        <title>Characterization of the Novel Bacterium Alteromonas immobilis LMIT006 and Alteromonas gregis LMIT007.</title>
        <authorList>
            <person name="Lin X."/>
        </authorList>
    </citation>
    <scope>NUCLEOTIDE SEQUENCE</scope>
    <source>
        <strain evidence="2">LMIT007</strain>
    </source>
</reference>
<dbReference type="SUPFAM" id="SSF82714">
    <property type="entry name" value="Multidrug efflux transporter AcrB TolC docking domain, DN and DC subdomains"/>
    <property type="match status" value="2"/>
</dbReference>
<dbReference type="Gene3D" id="3.30.2090.10">
    <property type="entry name" value="Multidrug efflux transporter AcrB TolC docking domain, DN and DC subdomains"/>
    <property type="match status" value="2"/>
</dbReference>
<sequence length="1069" mass="118492">MTEPTNPNSVNSNDAELLSNSAAQNIAEKQETGIIAYFARNPVAANLMMFFIIAMGIVSALTIQRQMFPNIEINFINIQASYPGAAPREIEESILVKIEENIKDITEIKQSISRSFRNGGRISLRLHADADIQETLDKVKQRVDSIGTFPADMEPIQVTQAEFQQDVIEMSLVGDVPLEQLKPIAQQIENELLQLNNVSLANQQAPGDEIAIEVRPETLKQYNLTISDISSAIRRYSANYSAGQLRTDSGTIAVRVENQYYDGEEFRNIPVIIGAGGARVLLKEVANIKDGFTEGERYFKYSGQNAIFMNVKATKTQDTVPVAESVKAYIEQKNQTLPDGLQIKILVDMTYYLNARLNMMLSNLAQGAVLVALMLTLFLRFRLAAWVVVGLFVSFLGAIMMMPVFGVTINIMSLFAFIMVLGIVVDDAIVIGEAAYTEVEQKGMSVNNVIRGAKRVATPATFGVLTTIAVFAPFTLSSGPEGAFFFNIAMVVILCLAFSLVESKLILPSHIAHIKMTPIKENSWRDRFNKAFFGFVNGKYKRFIARCTEWRWAVFATFIAMLMLSIGLIQADYVRTVPNPKVPHDFPSVRIEMSEAVSDMATITALKTVEKVILDVEQETIDEYGSGMIRDILAFNQGRTNARIVIPLVDEELRHFDTFELARKWRERMPEIAGMKSITIQDDVNGGGDNGEFGYAIFGSDLETLNAAGRYLISLLQQTDGLFDVSSTIDPASKEIRMELLPVADSLGLNLSTIARQVGASFYGGEAQRFIRNGEEVKVMVRYPKLTRERFSDLKYTTIQTPSGDEVLLGDVVTLSEEPGISYIRREGGYRSVYVWGAIDEEAVEPNTVIEQIKDELMPKMKERFPDVRTQLGGTIEEQQAQQNEQIMFFIAGMLMVFILLAVPLKSYGQPLIIMSVIPFSLTGAIWGHFFLGIDLSMMSTFGLIAAAGVVINDSLVMTDFINQRIQQGYAIKDAVVEAGCARFRAITLTSITTFAGVLPIMFETSLQASFVIPMAVALGFAVLYATLVTLVLVPCLYLILLDLKVPFSVTTKFVSGLMNKKRAITQNS</sequence>
<feature type="transmembrane region" description="Helical" evidence="1">
    <location>
        <begin position="550"/>
        <end position="569"/>
    </location>
</feature>
<feature type="transmembrane region" description="Helical" evidence="1">
    <location>
        <begin position="482"/>
        <end position="501"/>
    </location>
</feature>
<feature type="transmembrane region" description="Helical" evidence="1">
    <location>
        <begin position="386"/>
        <end position="405"/>
    </location>
</feature>
<feature type="transmembrane region" description="Helical" evidence="1">
    <location>
        <begin position="359"/>
        <end position="379"/>
    </location>
</feature>
<dbReference type="Pfam" id="PF00873">
    <property type="entry name" value="ACR_tran"/>
    <property type="match status" value="1"/>
</dbReference>